<reference evidence="6 9" key="1">
    <citation type="submission" date="2014-07" db="EMBL/GenBank/DDBJ databases">
        <title>Porphyromonadaceae bacterium OUH 308042 = ATCC BAA-2681 = DSM 28342 draft genome.</title>
        <authorList>
            <person name="Sydenham T.V."/>
            <person name="Hasman H."/>
            <person name="Justensen U.S."/>
        </authorList>
    </citation>
    <scope>NUCLEOTIDE SEQUENCE [LARGE SCALE GENOMIC DNA]</scope>
    <source>
        <strain evidence="6 9">OUH 308042</strain>
    </source>
</reference>
<dbReference type="Proteomes" id="UP000031980">
    <property type="component" value="Unassembled WGS sequence"/>
</dbReference>
<dbReference type="GO" id="GO:0006412">
    <property type="term" value="P:translation"/>
    <property type="evidence" value="ECO:0007669"/>
    <property type="project" value="TreeGrafter"/>
</dbReference>
<dbReference type="Pfam" id="PF02576">
    <property type="entry name" value="RimP_N"/>
    <property type="match status" value="1"/>
</dbReference>
<comment type="function">
    <text evidence="3">Required for maturation of 30S ribosomal subunits.</text>
</comment>
<comment type="similarity">
    <text evidence="3">Belongs to the RimP family.</text>
</comment>
<accession>A0A0C3NA11</accession>
<keyword evidence="9" id="KW-1185">Reference proteome</keyword>
<evidence type="ECO:0000313" key="6">
    <source>
        <dbReference type="EMBL" id="KIO42882.1"/>
    </source>
</evidence>
<dbReference type="InterPro" id="IPR003728">
    <property type="entry name" value="Ribosome_maturation_RimP"/>
</dbReference>
<keyword evidence="2 3" id="KW-0690">Ribosome biogenesis</keyword>
<proteinExistence type="inferred from homology"/>
<dbReference type="Pfam" id="PF17384">
    <property type="entry name" value="DUF150_C"/>
    <property type="match status" value="1"/>
</dbReference>
<evidence type="ECO:0000256" key="1">
    <source>
        <dbReference type="ARBA" id="ARBA00022490"/>
    </source>
</evidence>
<dbReference type="Proteomes" id="UP000031937">
    <property type="component" value="Unassembled WGS sequence"/>
</dbReference>
<sequence>MKSKEEIKSMIERIAQEQNLFLVDLTVSPENKIEVFIDSLKGVNVGTCRTVCKELEALLDRESEDFDLTVSSAGIGYPFKVPQQYEKNLNNLVEVRLQNGNKLQGKLKAYSEKGIVLECEEKQSVEGKKKKETVRVEKNIDFIEIREVKDIVIF</sequence>
<feature type="domain" description="Ribosome maturation factor RimP N-terminal" evidence="4">
    <location>
        <begin position="10"/>
        <end position="75"/>
    </location>
</feature>
<name>A0A0C3NA11_9PORP</name>
<protein>
    <recommendedName>
        <fullName evidence="3">Ribosome maturation factor RimP</fullName>
    </recommendedName>
</protein>
<dbReference type="PANTHER" id="PTHR33867:SF1">
    <property type="entry name" value="RIBOSOME MATURATION FACTOR RIMP"/>
    <property type="match status" value="1"/>
</dbReference>
<comment type="subcellular location">
    <subcellularLocation>
        <location evidence="3">Cytoplasm</location>
    </subcellularLocation>
</comment>
<dbReference type="GO" id="GO:0000028">
    <property type="term" value="P:ribosomal small subunit assembly"/>
    <property type="evidence" value="ECO:0007669"/>
    <property type="project" value="TreeGrafter"/>
</dbReference>
<feature type="domain" description="Ribosome maturation factor RimP C-terminal" evidence="5">
    <location>
        <begin position="80"/>
        <end position="123"/>
    </location>
</feature>
<dbReference type="NCBIfam" id="NF002531">
    <property type="entry name" value="PRK02001.1"/>
    <property type="match status" value="1"/>
</dbReference>
<evidence type="ECO:0000259" key="4">
    <source>
        <dbReference type="Pfam" id="PF02576"/>
    </source>
</evidence>
<evidence type="ECO:0000259" key="5">
    <source>
        <dbReference type="Pfam" id="PF17384"/>
    </source>
</evidence>
<dbReference type="InterPro" id="IPR028989">
    <property type="entry name" value="RimP_N"/>
</dbReference>
<dbReference type="InterPro" id="IPR028998">
    <property type="entry name" value="RimP_C"/>
</dbReference>
<keyword evidence="1 3" id="KW-0963">Cytoplasm</keyword>
<dbReference type="AlphaFoldDB" id="A0A0C3NA11"/>
<dbReference type="HAMAP" id="MF_01077">
    <property type="entry name" value="RimP"/>
    <property type="match status" value="1"/>
</dbReference>
<dbReference type="EMBL" id="JPIU01000049">
    <property type="protein sequence ID" value="KIO42882.1"/>
    <property type="molecule type" value="Genomic_DNA"/>
</dbReference>
<dbReference type="InterPro" id="IPR035956">
    <property type="entry name" value="RimP_N_sf"/>
</dbReference>
<comment type="caution">
    <text evidence="6">The sequence shown here is derived from an EMBL/GenBank/DDBJ whole genome shotgun (WGS) entry which is preliminary data.</text>
</comment>
<dbReference type="Gene3D" id="3.30.300.70">
    <property type="entry name" value="RimP-like superfamily, N-terminal"/>
    <property type="match status" value="1"/>
</dbReference>
<evidence type="ECO:0000313" key="8">
    <source>
        <dbReference type="Proteomes" id="UP000031937"/>
    </source>
</evidence>
<evidence type="ECO:0000313" key="7">
    <source>
        <dbReference type="EMBL" id="KIO46135.1"/>
    </source>
</evidence>
<dbReference type="GO" id="GO:0005829">
    <property type="term" value="C:cytosol"/>
    <property type="evidence" value="ECO:0007669"/>
    <property type="project" value="TreeGrafter"/>
</dbReference>
<dbReference type="SUPFAM" id="SSF75420">
    <property type="entry name" value="YhbC-like, N-terminal domain"/>
    <property type="match status" value="1"/>
</dbReference>
<evidence type="ECO:0000313" key="9">
    <source>
        <dbReference type="Proteomes" id="UP000031980"/>
    </source>
</evidence>
<dbReference type="RefSeq" id="WP_041502945.1">
    <property type="nucleotide sequence ID" value="NZ_JPIT01000016.1"/>
</dbReference>
<evidence type="ECO:0000256" key="3">
    <source>
        <dbReference type="HAMAP-Rule" id="MF_01077"/>
    </source>
</evidence>
<dbReference type="OrthoDB" id="9789702at2"/>
<evidence type="ECO:0000256" key="2">
    <source>
        <dbReference type="ARBA" id="ARBA00022517"/>
    </source>
</evidence>
<organism evidence="6 9">
    <name type="scientific">Sanguibacteroides justesenii</name>
    <dbReference type="NCBI Taxonomy" id="1547597"/>
    <lineage>
        <taxon>Bacteria</taxon>
        <taxon>Pseudomonadati</taxon>
        <taxon>Bacteroidota</taxon>
        <taxon>Bacteroidia</taxon>
        <taxon>Bacteroidales</taxon>
        <taxon>Porphyromonadaceae</taxon>
        <taxon>Sanguibacteroides</taxon>
    </lineage>
</organism>
<reference evidence="7 8" key="2">
    <citation type="submission" date="2014-07" db="EMBL/GenBank/DDBJ databases">
        <title>Porphyromonadaceae bacterium OUH 334697 = ATCC BAA-2682 = DSM 28341 draft genome.</title>
        <authorList>
            <person name="Sydenham T.V."/>
            <person name="Hasman H."/>
            <person name="Justesen U.S."/>
        </authorList>
    </citation>
    <scope>NUCLEOTIDE SEQUENCE [LARGE SCALE GENOMIC DNA]</scope>
    <source>
        <strain evidence="7 8">OUH 334697</strain>
    </source>
</reference>
<dbReference type="PANTHER" id="PTHR33867">
    <property type="entry name" value="RIBOSOME MATURATION FACTOR RIMP"/>
    <property type="match status" value="1"/>
</dbReference>
<gene>
    <name evidence="3" type="primary">rimP</name>
    <name evidence="6" type="ORF">BA92_13540</name>
    <name evidence="7" type="ORF">IE90_04850</name>
</gene>
<dbReference type="EMBL" id="JPIT01000016">
    <property type="protein sequence ID" value="KIO46135.1"/>
    <property type="molecule type" value="Genomic_DNA"/>
</dbReference>